<dbReference type="PANTHER" id="PTHR39600:SF1">
    <property type="entry name" value="PEPTIDASE INHIBITOR I78 FAMILY PROTEIN"/>
    <property type="match status" value="1"/>
</dbReference>
<evidence type="ECO:0000313" key="4">
    <source>
        <dbReference type="Proteomes" id="UP000216913"/>
    </source>
</evidence>
<feature type="chain" id="PRO_5012921437" description="Peptidase inhibitor I78 family protein" evidence="2">
    <location>
        <begin position="19"/>
        <end position="122"/>
    </location>
</feature>
<dbReference type="OrthoDB" id="8724542at2"/>
<evidence type="ECO:0000256" key="1">
    <source>
        <dbReference type="SAM" id="MobiDB-lite"/>
    </source>
</evidence>
<reference evidence="3 4" key="1">
    <citation type="submission" date="2017-05" db="EMBL/GenBank/DDBJ databases">
        <title>Complete and WGS of Bordetella genogroups.</title>
        <authorList>
            <person name="Spilker T."/>
            <person name="LiPuma J."/>
        </authorList>
    </citation>
    <scope>NUCLEOTIDE SEQUENCE [LARGE SCALE GENOMIC DNA]</scope>
    <source>
        <strain evidence="3 4">AU10456</strain>
    </source>
</reference>
<dbReference type="PANTHER" id="PTHR39600">
    <property type="entry name" value="PEPTIDASE INHIBITOR I78 FAMILY PROTEIN"/>
    <property type="match status" value="1"/>
</dbReference>
<name>A0A261TVM0_9BORD</name>
<dbReference type="EMBL" id="NEVP01000004">
    <property type="protein sequence ID" value="OZI53744.1"/>
    <property type="molecule type" value="Genomic_DNA"/>
</dbReference>
<feature type="compositionally biased region" description="Gly residues" evidence="1">
    <location>
        <begin position="21"/>
        <end position="32"/>
    </location>
</feature>
<sequence length="122" mass="12143">MIWKFIPLALLAGLTACASPGGSGSSSSGGTGASPSADVAPSATQPSAGAMPGSGRTCDAQPAQNMLGQTFNDSAAQKVRSSASSDTVRVLKPGQVMTLEYNATRVNIIVDGQGKISAIRCG</sequence>
<proteinExistence type="predicted"/>
<feature type="region of interest" description="Disordered" evidence="1">
    <location>
        <begin position="18"/>
        <end position="62"/>
    </location>
</feature>
<comment type="caution">
    <text evidence="3">The sequence shown here is derived from an EMBL/GenBank/DDBJ whole genome shotgun (WGS) entry which is preliminary data.</text>
</comment>
<dbReference type="Gene3D" id="3.30.10.10">
    <property type="entry name" value="Trypsin Inhibitor V, subunit A"/>
    <property type="match status" value="1"/>
</dbReference>
<dbReference type="InterPro" id="IPR021719">
    <property type="entry name" value="Prot_inh_I78"/>
</dbReference>
<dbReference type="RefSeq" id="WP_094799250.1">
    <property type="nucleotide sequence ID" value="NZ_NEVN01000004.1"/>
</dbReference>
<dbReference type="PROSITE" id="PS51257">
    <property type="entry name" value="PROKAR_LIPOPROTEIN"/>
    <property type="match status" value="1"/>
</dbReference>
<accession>A0A261TVM0</accession>
<dbReference type="Pfam" id="PF11720">
    <property type="entry name" value="Inhibitor_I78"/>
    <property type="match status" value="1"/>
</dbReference>
<dbReference type="Proteomes" id="UP000216913">
    <property type="component" value="Unassembled WGS sequence"/>
</dbReference>
<organism evidence="3 4">
    <name type="scientific">Bordetella genomosp. 5</name>
    <dbReference type="NCBI Taxonomy" id="1395608"/>
    <lineage>
        <taxon>Bacteria</taxon>
        <taxon>Pseudomonadati</taxon>
        <taxon>Pseudomonadota</taxon>
        <taxon>Betaproteobacteria</taxon>
        <taxon>Burkholderiales</taxon>
        <taxon>Alcaligenaceae</taxon>
        <taxon>Bordetella</taxon>
    </lineage>
</organism>
<evidence type="ECO:0000256" key="2">
    <source>
        <dbReference type="SAM" id="SignalP"/>
    </source>
</evidence>
<protein>
    <recommendedName>
        <fullName evidence="5">Peptidase inhibitor I78 family protein</fullName>
    </recommendedName>
</protein>
<evidence type="ECO:0000313" key="3">
    <source>
        <dbReference type="EMBL" id="OZI53744.1"/>
    </source>
</evidence>
<evidence type="ECO:0008006" key="5">
    <source>
        <dbReference type="Google" id="ProtNLM"/>
    </source>
</evidence>
<keyword evidence="4" id="KW-1185">Reference proteome</keyword>
<dbReference type="AlphaFoldDB" id="A0A261TVM0"/>
<gene>
    <name evidence="3" type="ORF">CAL25_07220</name>
</gene>
<keyword evidence="2" id="KW-0732">Signal</keyword>
<feature type="signal peptide" evidence="2">
    <location>
        <begin position="1"/>
        <end position="18"/>
    </location>
</feature>